<evidence type="ECO:0000313" key="2">
    <source>
        <dbReference type="Proteomes" id="UP000594263"/>
    </source>
</evidence>
<dbReference type="EnsemblPlants" id="Kaladp0024s0519.1.v1.1">
    <property type="protein sequence ID" value="Kaladp0024s0519.1.v1.1.CDS.1"/>
    <property type="gene ID" value="Kaladp0024s0519.v1.1"/>
</dbReference>
<keyword evidence="2" id="KW-1185">Reference proteome</keyword>
<organism evidence="1 2">
    <name type="scientific">Kalanchoe fedtschenkoi</name>
    <name type="common">Lavender scallops</name>
    <name type="synonym">South American air plant</name>
    <dbReference type="NCBI Taxonomy" id="63787"/>
    <lineage>
        <taxon>Eukaryota</taxon>
        <taxon>Viridiplantae</taxon>
        <taxon>Streptophyta</taxon>
        <taxon>Embryophyta</taxon>
        <taxon>Tracheophyta</taxon>
        <taxon>Spermatophyta</taxon>
        <taxon>Magnoliopsida</taxon>
        <taxon>eudicotyledons</taxon>
        <taxon>Gunneridae</taxon>
        <taxon>Pentapetalae</taxon>
        <taxon>Saxifragales</taxon>
        <taxon>Crassulaceae</taxon>
        <taxon>Kalanchoe</taxon>
    </lineage>
</organism>
<protein>
    <submittedName>
        <fullName evidence="1">Uncharacterized protein</fullName>
    </submittedName>
</protein>
<dbReference type="Gramene" id="Kaladp0024s0519.1.v1.1">
    <property type="protein sequence ID" value="Kaladp0024s0519.1.v1.1.CDS.1"/>
    <property type="gene ID" value="Kaladp0024s0519.v1.1"/>
</dbReference>
<reference evidence="1" key="1">
    <citation type="submission" date="2021-01" db="UniProtKB">
        <authorList>
            <consortium name="EnsemblPlants"/>
        </authorList>
    </citation>
    <scope>IDENTIFICATION</scope>
</reference>
<evidence type="ECO:0000313" key="1">
    <source>
        <dbReference type="EnsemblPlants" id="Kaladp0024s0519.1.v1.1.CDS.1"/>
    </source>
</evidence>
<sequence length="83" mass="9404">MEFKLMGPVEPEQDDMKSGRLLGKQLRFGLLLFGRTEEAKDDPFLDANLPDLEVSQLIYGFKLGLVTMVEWINLVLIIGCFSL</sequence>
<dbReference type="AlphaFoldDB" id="A0A7N0T708"/>
<accession>A0A7N0T708</accession>
<proteinExistence type="predicted"/>
<dbReference type="Proteomes" id="UP000594263">
    <property type="component" value="Unplaced"/>
</dbReference>
<name>A0A7N0T708_KALFE</name>